<dbReference type="AlphaFoldDB" id="Q1Q1S1"/>
<reference evidence="1" key="2">
    <citation type="submission" date="2006-01" db="EMBL/GenBank/DDBJ databases">
        <authorList>
            <person name="Genoscope"/>
        </authorList>
    </citation>
    <scope>NUCLEOTIDE SEQUENCE</scope>
</reference>
<organism evidence="1">
    <name type="scientific">Kuenenia stuttgartiensis</name>
    <dbReference type="NCBI Taxonomy" id="174633"/>
    <lineage>
        <taxon>Bacteria</taxon>
        <taxon>Pseudomonadati</taxon>
        <taxon>Planctomycetota</taxon>
        <taxon>Candidatus Brocadiia</taxon>
        <taxon>Candidatus Brocadiales</taxon>
        <taxon>Candidatus Brocadiaceae</taxon>
        <taxon>Candidatus Kuenenia</taxon>
    </lineage>
</organism>
<evidence type="ECO:0000313" key="1">
    <source>
        <dbReference type="EMBL" id="CAJ73964.1"/>
    </source>
</evidence>
<name>Q1Q1S1_KUEST</name>
<dbReference type="EMBL" id="CP049055">
    <property type="protein sequence ID" value="QII10988.1"/>
    <property type="molecule type" value="Genomic_DNA"/>
</dbReference>
<gene>
    <name evidence="2" type="ORF">KsCSTR_16080</name>
    <name evidence="1" type="ORF">kuste3205</name>
</gene>
<dbReference type="EMBL" id="CT573071">
    <property type="protein sequence ID" value="CAJ73964.1"/>
    <property type="molecule type" value="Genomic_DNA"/>
</dbReference>
<evidence type="ECO:0000313" key="2">
    <source>
        <dbReference type="EMBL" id="QII10988.1"/>
    </source>
</evidence>
<reference evidence="2 3" key="3">
    <citation type="submission" date="2020-02" db="EMBL/GenBank/DDBJ databases">
        <title>Newly sequenced genome of strain CSTR1 showed variability in Candidatus Kuenenia stuttgartiensis genomes.</title>
        <authorList>
            <person name="Ding C."/>
            <person name="Adrian L."/>
        </authorList>
    </citation>
    <scope>NUCLEOTIDE SEQUENCE [LARGE SCALE GENOMIC DNA]</scope>
    <source>
        <strain evidence="2 3">CSTR1</strain>
    </source>
</reference>
<protein>
    <submittedName>
        <fullName evidence="1">Uncharacterized protein</fullName>
    </submittedName>
</protein>
<dbReference type="Proteomes" id="UP000501926">
    <property type="component" value="Chromosome"/>
</dbReference>
<reference evidence="1" key="1">
    <citation type="journal article" date="2006" name="Nature">
        <title>Deciphering the evolution and metabolism of an anammox bacterium from a community genome.</title>
        <authorList>
            <person name="Strous M."/>
            <person name="Pelletier E."/>
            <person name="Mangenot S."/>
            <person name="Rattei T."/>
            <person name="Lehner A."/>
            <person name="Taylor M.W."/>
            <person name="Horn M."/>
            <person name="Daims H."/>
            <person name="Bartol-Mavel D."/>
            <person name="Wincker P."/>
            <person name="Barbe V."/>
            <person name="Fonknechten N."/>
            <person name="Vallenet D."/>
            <person name="Segurens B."/>
            <person name="Schenowitz-Truong C."/>
            <person name="Medigue C."/>
            <person name="Collingro A."/>
            <person name="Snel B."/>
            <person name="Dutilh B.E."/>
            <person name="OpDenCamp H.J.M."/>
            <person name="vanDerDrift C."/>
            <person name="Cirpus I."/>
            <person name="vanDePas-Schoonen K.T."/>
            <person name="Harhangi H.R."/>
            <person name="vanNiftrik L."/>
            <person name="Schmid M."/>
            <person name="Keltjens J."/>
            <person name="vanDeVossenberg J."/>
            <person name="Kartal B."/>
            <person name="Meier H."/>
            <person name="Frishman D."/>
            <person name="Huynen M.A."/>
            <person name="Mewes H."/>
            <person name="Weissenbach J."/>
            <person name="Jetten M.S.M."/>
            <person name="Wagner M."/>
            <person name="LePaslier D."/>
        </authorList>
    </citation>
    <scope>NUCLEOTIDE SEQUENCE</scope>
</reference>
<accession>Q1Q1S1</accession>
<proteinExistence type="predicted"/>
<evidence type="ECO:0000313" key="3">
    <source>
        <dbReference type="Proteomes" id="UP000501926"/>
    </source>
</evidence>
<sequence length="109" mass="12003">MHPHKKYSPAFNPDSSSMGLMSSSVVPGYVVDSRTISCHLQIFPAMVFVVLKTYDISGSRYLSSGVGTQMMIQSIADNLEKSVVGVKCNPVPVIRELSICLIYTVRVYK</sequence>